<dbReference type="AlphaFoldDB" id="A0A9D4HNF4"/>
<comment type="caution">
    <text evidence="1">The sequence shown here is derived from an EMBL/GenBank/DDBJ whole genome shotgun (WGS) entry which is preliminary data.</text>
</comment>
<dbReference type="SUPFAM" id="SSF49785">
    <property type="entry name" value="Galactose-binding domain-like"/>
    <property type="match status" value="1"/>
</dbReference>
<protein>
    <submittedName>
        <fullName evidence="1">Uncharacterized protein</fullName>
    </submittedName>
</protein>
<dbReference type="EMBL" id="JAIWYP010000012">
    <property type="protein sequence ID" value="KAH3725709.1"/>
    <property type="molecule type" value="Genomic_DNA"/>
</dbReference>
<name>A0A9D4HNF4_DREPO</name>
<reference evidence="1" key="2">
    <citation type="submission" date="2020-11" db="EMBL/GenBank/DDBJ databases">
        <authorList>
            <person name="McCartney M.A."/>
            <person name="Auch B."/>
            <person name="Kono T."/>
            <person name="Mallez S."/>
            <person name="Becker A."/>
            <person name="Gohl D.M."/>
            <person name="Silverstein K.A.T."/>
            <person name="Koren S."/>
            <person name="Bechman K.B."/>
            <person name="Herman A."/>
            <person name="Abrahante J.E."/>
            <person name="Garbe J."/>
        </authorList>
    </citation>
    <scope>NUCLEOTIDE SEQUENCE</scope>
    <source>
        <strain evidence="1">Duluth1</strain>
        <tissue evidence="1">Whole animal</tissue>
    </source>
</reference>
<evidence type="ECO:0000313" key="2">
    <source>
        <dbReference type="Proteomes" id="UP000828390"/>
    </source>
</evidence>
<dbReference type="Gene3D" id="2.60.120.260">
    <property type="entry name" value="Galactose-binding domain-like"/>
    <property type="match status" value="1"/>
</dbReference>
<gene>
    <name evidence="1" type="ORF">DPMN_051558</name>
</gene>
<keyword evidence="2" id="KW-1185">Reference proteome</keyword>
<organism evidence="1 2">
    <name type="scientific">Dreissena polymorpha</name>
    <name type="common">Zebra mussel</name>
    <name type="synonym">Mytilus polymorpha</name>
    <dbReference type="NCBI Taxonomy" id="45954"/>
    <lineage>
        <taxon>Eukaryota</taxon>
        <taxon>Metazoa</taxon>
        <taxon>Spiralia</taxon>
        <taxon>Lophotrochozoa</taxon>
        <taxon>Mollusca</taxon>
        <taxon>Bivalvia</taxon>
        <taxon>Autobranchia</taxon>
        <taxon>Heteroconchia</taxon>
        <taxon>Euheterodonta</taxon>
        <taxon>Imparidentia</taxon>
        <taxon>Neoheterodontei</taxon>
        <taxon>Myida</taxon>
        <taxon>Dreissenoidea</taxon>
        <taxon>Dreissenidae</taxon>
        <taxon>Dreissena</taxon>
    </lineage>
</organism>
<dbReference type="Proteomes" id="UP000828390">
    <property type="component" value="Unassembled WGS sequence"/>
</dbReference>
<evidence type="ECO:0000313" key="1">
    <source>
        <dbReference type="EMBL" id="KAH3725709.1"/>
    </source>
</evidence>
<reference evidence="1" key="1">
    <citation type="journal article" date="2019" name="bioRxiv">
        <title>The Genome of the Zebra Mussel, Dreissena polymorpha: A Resource for Invasive Species Research.</title>
        <authorList>
            <person name="McCartney M.A."/>
            <person name="Auch B."/>
            <person name="Kono T."/>
            <person name="Mallez S."/>
            <person name="Zhang Y."/>
            <person name="Obille A."/>
            <person name="Becker A."/>
            <person name="Abrahante J.E."/>
            <person name="Garbe J."/>
            <person name="Badalamenti J.P."/>
            <person name="Herman A."/>
            <person name="Mangelson H."/>
            <person name="Liachko I."/>
            <person name="Sullivan S."/>
            <person name="Sone E.D."/>
            <person name="Koren S."/>
            <person name="Silverstein K.A.T."/>
            <person name="Beckman K.B."/>
            <person name="Gohl D.M."/>
        </authorList>
    </citation>
    <scope>NUCLEOTIDE SEQUENCE</scope>
    <source>
        <strain evidence="1">Duluth1</strain>
        <tissue evidence="1">Whole animal</tissue>
    </source>
</reference>
<proteinExistence type="predicted"/>
<accession>A0A9D4HNF4</accession>
<sequence>MFSNCNFYHSLPVPLTNPLKPDTPRWFINMYRSQYMRSTQLGPLFSTEEEAELATDNTVFLKKRTHDNTLSVKWFHGFRRRWPEIKEEGKNRAANYKLSGAGLTLVAVHEPAPDLHTVFSIPKKTAASALDDFLKIPGPSDAAPAPEPFALPSVIGRQESYTHPEIDCALVLSKSTTEEEVLLSLSIDSEAIKDPIENVVSSSTNSEEIRDHVKEVVSSSTDEEVELRPQRPQAPRTRLTNAETGAISEVLSDDIIRSSDTVVCNKPNPREVSNVALGKPATQTDTAGDAKATLAVDGDTTTCSITASATGEWLLDLEDYYLIEEVSILSESI</sequence>
<dbReference type="InterPro" id="IPR008979">
    <property type="entry name" value="Galactose-bd-like_sf"/>
</dbReference>